<dbReference type="SUPFAM" id="SSF52540">
    <property type="entry name" value="P-loop containing nucleoside triphosphate hydrolases"/>
    <property type="match status" value="1"/>
</dbReference>
<dbReference type="PROSITE" id="PS50893">
    <property type="entry name" value="ABC_TRANSPORTER_2"/>
    <property type="match status" value="1"/>
</dbReference>
<keyword evidence="5" id="KW-0547">Nucleotide-binding</keyword>
<dbReference type="InterPro" id="IPR017871">
    <property type="entry name" value="ABC_transporter-like_CS"/>
</dbReference>
<dbReference type="InterPro" id="IPR003439">
    <property type="entry name" value="ABC_transporter-like_ATP-bd"/>
</dbReference>
<dbReference type="GO" id="GO:0005886">
    <property type="term" value="C:plasma membrane"/>
    <property type="evidence" value="ECO:0007669"/>
    <property type="project" value="UniProtKB-SubCell"/>
</dbReference>
<evidence type="ECO:0000256" key="4">
    <source>
        <dbReference type="ARBA" id="ARBA00022475"/>
    </source>
</evidence>
<dbReference type="Pfam" id="PF00005">
    <property type="entry name" value="ABC_tran"/>
    <property type="match status" value="1"/>
</dbReference>
<reference evidence="9" key="3">
    <citation type="submission" date="2023-10" db="EMBL/GenBank/DDBJ databases">
        <authorList>
            <person name="Picardeau M."/>
            <person name="Thibeaux R."/>
        </authorList>
    </citation>
    <scope>NUCLEOTIDE SEQUENCE</scope>
    <source>
        <strain evidence="9">ATI7-C-A5</strain>
    </source>
</reference>
<evidence type="ECO:0000256" key="2">
    <source>
        <dbReference type="ARBA" id="ARBA00005417"/>
    </source>
</evidence>
<keyword evidence="11" id="KW-1185">Reference proteome</keyword>
<evidence type="ECO:0000256" key="7">
    <source>
        <dbReference type="ARBA" id="ARBA00023136"/>
    </source>
</evidence>
<proteinExistence type="inferred from homology"/>
<evidence type="ECO:0000313" key="9">
    <source>
        <dbReference type="EMBL" id="MDV6234973.1"/>
    </source>
</evidence>
<evidence type="ECO:0000256" key="1">
    <source>
        <dbReference type="ARBA" id="ARBA00004417"/>
    </source>
</evidence>
<evidence type="ECO:0000313" key="10">
    <source>
        <dbReference type="EMBL" id="PJZ93083.1"/>
    </source>
</evidence>
<dbReference type="OrthoDB" id="342071at2"/>
<evidence type="ECO:0000256" key="6">
    <source>
        <dbReference type="ARBA" id="ARBA00022840"/>
    </source>
</evidence>
<dbReference type="EMBL" id="NPEF02000004">
    <property type="protein sequence ID" value="MDV6234973.1"/>
    <property type="molecule type" value="Genomic_DNA"/>
</dbReference>
<evidence type="ECO:0000259" key="8">
    <source>
        <dbReference type="PROSITE" id="PS50893"/>
    </source>
</evidence>
<gene>
    <name evidence="9" type="ORF">CH379_004945</name>
    <name evidence="10" type="ORF">CH379_09765</name>
</gene>
<evidence type="ECO:0000313" key="11">
    <source>
        <dbReference type="Proteomes" id="UP000232122"/>
    </source>
</evidence>
<evidence type="ECO:0000256" key="5">
    <source>
        <dbReference type="ARBA" id="ARBA00022741"/>
    </source>
</evidence>
<comment type="caution">
    <text evidence="10">The sequence shown here is derived from an EMBL/GenBank/DDBJ whole genome shotgun (WGS) entry which is preliminary data.</text>
</comment>
<keyword evidence="7" id="KW-0472">Membrane</keyword>
<dbReference type="InterPro" id="IPR027417">
    <property type="entry name" value="P-loop_NTPase"/>
</dbReference>
<reference evidence="9 11" key="2">
    <citation type="journal article" date="2018" name="Microb. Genom.">
        <title>Deciphering the unexplored Leptospira diversity from soils uncovers genomic evolution to virulence.</title>
        <authorList>
            <person name="Thibeaux R."/>
            <person name="Iraola G."/>
            <person name="Ferres I."/>
            <person name="Bierque E."/>
            <person name="Girault D."/>
            <person name="Soupe-Gilbert M.E."/>
            <person name="Picardeau M."/>
            <person name="Goarant C."/>
        </authorList>
    </citation>
    <scope>NUCLEOTIDE SEQUENCE [LARGE SCALE GENOMIC DNA]</scope>
    <source>
        <strain evidence="9 11">ATI7-C-A5</strain>
    </source>
</reference>
<dbReference type="PANTHER" id="PTHR43297">
    <property type="entry name" value="OLIGOPEPTIDE TRANSPORT ATP-BINDING PROTEIN APPD"/>
    <property type="match status" value="1"/>
</dbReference>
<reference evidence="10" key="1">
    <citation type="submission" date="2017-07" db="EMBL/GenBank/DDBJ databases">
        <title>Leptospira spp. isolated from tropical soils.</title>
        <authorList>
            <person name="Thibeaux R."/>
            <person name="Iraola G."/>
            <person name="Ferres I."/>
            <person name="Bierque E."/>
            <person name="Girault D."/>
            <person name="Soupe-Gilbert M.-E."/>
            <person name="Picardeau M."/>
            <person name="Goarant C."/>
        </authorList>
    </citation>
    <scope>NUCLEOTIDE SEQUENCE [LARGE SCALE GENOMIC DNA]</scope>
    <source>
        <strain evidence="10">ATI7-C-A5</strain>
    </source>
</reference>
<keyword evidence="3" id="KW-0813">Transport</keyword>
<protein>
    <submittedName>
        <fullName evidence="10">ABC transporter ATP-binding protein</fullName>
    </submittedName>
    <submittedName>
        <fullName evidence="9">ATP-binding cassette domain-containing protein</fullName>
    </submittedName>
</protein>
<name>A0A2N0BHR3_9LEPT</name>
<dbReference type="GO" id="GO:0005524">
    <property type="term" value="F:ATP binding"/>
    <property type="evidence" value="ECO:0007669"/>
    <property type="project" value="UniProtKB-KW"/>
</dbReference>
<dbReference type="PROSITE" id="PS00211">
    <property type="entry name" value="ABC_TRANSPORTER_1"/>
    <property type="match status" value="1"/>
</dbReference>
<sequence>MRSNPTVIDIENLKVSTPGNPILKGIDFKLLSGEFHCVVGESGSGKTTFASCLLGMIDPPLFQRSDRFSLLGYDARYLTEKEWTALRGRRIALVPQNPIWGFHPYRKTGPQILEAFSRTNPAIADKKHVLPLLESIHIHEPEKAFESRPNSLSGGERQRILILLAVHSGAEVLIADEPTAALDPISESGVLQLLLRFRKEKGLSVIFITHEISIVRALADTVSILYQGNWAEILTRSGRNDLIPVSEYGKKLFEYGS</sequence>
<dbReference type="Proteomes" id="UP000232122">
    <property type="component" value="Unassembled WGS sequence"/>
</dbReference>
<accession>A0A2N0B9A6</accession>
<organism evidence="10">
    <name type="scientific">Leptospira ellisii</name>
    <dbReference type="NCBI Taxonomy" id="2023197"/>
    <lineage>
        <taxon>Bacteria</taxon>
        <taxon>Pseudomonadati</taxon>
        <taxon>Spirochaetota</taxon>
        <taxon>Spirochaetia</taxon>
        <taxon>Leptospirales</taxon>
        <taxon>Leptospiraceae</taxon>
        <taxon>Leptospira</taxon>
    </lineage>
</organism>
<accession>A0A2N0BHR3</accession>
<keyword evidence="4" id="KW-1003">Cell membrane</keyword>
<dbReference type="PANTHER" id="PTHR43297:SF9">
    <property type="entry name" value="ABC TRANSPORTER ATP-BINDING PROTEIN"/>
    <property type="match status" value="1"/>
</dbReference>
<dbReference type="SMART" id="SM00382">
    <property type="entry name" value="AAA"/>
    <property type="match status" value="1"/>
</dbReference>
<dbReference type="InterPro" id="IPR050388">
    <property type="entry name" value="ABC_Ni/Peptide_Import"/>
</dbReference>
<dbReference type="EMBL" id="NPEF01000084">
    <property type="protein sequence ID" value="PJZ93083.1"/>
    <property type="molecule type" value="Genomic_DNA"/>
</dbReference>
<comment type="subcellular location">
    <subcellularLocation>
        <location evidence="1">Cell inner membrane</location>
        <topology evidence="1">Peripheral membrane protein</topology>
    </subcellularLocation>
</comment>
<dbReference type="Gene3D" id="3.40.50.300">
    <property type="entry name" value="P-loop containing nucleotide triphosphate hydrolases"/>
    <property type="match status" value="1"/>
</dbReference>
<keyword evidence="6 10" id="KW-0067">ATP-binding</keyword>
<dbReference type="InterPro" id="IPR003593">
    <property type="entry name" value="AAA+_ATPase"/>
</dbReference>
<comment type="similarity">
    <text evidence="2">Belongs to the ABC transporter superfamily.</text>
</comment>
<dbReference type="RefSeq" id="WP_100747893.1">
    <property type="nucleotide sequence ID" value="NZ_NPEF02000004.1"/>
</dbReference>
<evidence type="ECO:0000256" key="3">
    <source>
        <dbReference type="ARBA" id="ARBA00022448"/>
    </source>
</evidence>
<dbReference type="AlphaFoldDB" id="A0A2N0BHR3"/>
<feature type="domain" description="ABC transporter" evidence="8">
    <location>
        <begin position="8"/>
        <end position="252"/>
    </location>
</feature>
<dbReference type="GO" id="GO:0016887">
    <property type="term" value="F:ATP hydrolysis activity"/>
    <property type="evidence" value="ECO:0007669"/>
    <property type="project" value="InterPro"/>
</dbReference>